<organism evidence="25 26">
    <name type="scientific">Helianthus annuus</name>
    <name type="common">Common sunflower</name>
    <dbReference type="NCBI Taxonomy" id="4232"/>
    <lineage>
        <taxon>Eukaryota</taxon>
        <taxon>Viridiplantae</taxon>
        <taxon>Streptophyta</taxon>
        <taxon>Embryophyta</taxon>
        <taxon>Tracheophyta</taxon>
        <taxon>Spermatophyta</taxon>
        <taxon>Magnoliopsida</taxon>
        <taxon>eudicotyledons</taxon>
        <taxon>Gunneridae</taxon>
        <taxon>Pentapetalae</taxon>
        <taxon>asterids</taxon>
        <taxon>campanulids</taxon>
        <taxon>Asterales</taxon>
        <taxon>Asteraceae</taxon>
        <taxon>Asteroideae</taxon>
        <taxon>Heliantheae alliance</taxon>
        <taxon>Heliantheae</taxon>
        <taxon>Helianthus</taxon>
    </lineage>
</organism>
<dbReference type="GO" id="GO:0006955">
    <property type="term" value="P:immune response"/>
    <property type="evidence" value="ECO:0000318"/>
    <property type="project" value="GO_Central"/>
</dbReference>
<dbReference type="InterPro" id="IPR003609">
    <property type="entry name" value="Pan_app"/>
</dbReference>
<reference evidence="24 26" key="1">
    <citation type="journal article" date="2017" name="Nature">
        <title>The sunflower genome provides insights into oil metabolism, flowering and Asterid evolution.</title>
        <authorList>
            <person name="Badouin H."/>
            <person name="Gouzy J."/>
            <person name="Grassa C.J."/>
            <person name="Murat F."/>
            <person name="Staton S.E."/>
            <person name="Cottret L."/>
            <person name="Lelandais-Briere C."/>
            <person name="Owens G.L."/>
            <person name="Carrere S."/>
            <person name="Mayjonade B."/>
            <person name="Legrand L."/>
            <person name="Gill N."/>
            <person name="Kane N.C."/>
            <person name="Bowers J.E."/>
            <person name="Hubner S."/>
            <person name="Bellec A."/>
            <person name="Berard A."/>
            <person name="Berges H."/>
            <person name="Blanchet N."/>
            <person name="Boniface M.C."/>
            <person name="Brunel D."/>
            <person name="Catrice O."/>
            <person name="Chaidir N."/>
            <person name="Claudel C."/>
            <person name="Donnadieu C."/>
            <person name="Faraut T."/>
            <person name="Fievet G."/>
            <person name="Helmstetter N."/>
            <person name="King M."/>
            <person name="Knapp S.J."/>
            <person name="Lai Z."/>
            <person name="Le Paslier M.C."/>
            <person name="Lippi Y."/>
            <person name="Lorenzon L."/>
            <person name="Mandel J.R."/>
            <person name="Marage G."/>
            <person name="Marchand G."/>
            <person name="Marquand E."/>
            <person name="Bret-Mestries E."/>
            <person name="Morien E."/>
            <person name="Nambeesan S."/>
            <person name="Nguyen T."/>
            <person name="Pegot-Espagnet P."/>
            <person name="Pouilly N."/>
            <person name="Raftis F."/>
            <person name="Sallet E."/>
            <person name="Schiex T."/>
            <person name="Thomas J."/>
            <person name="Vandecasteele C."/>
            <person name="Vares D."/>
            <person name="Vear F."/>
            <person name="Vautrin S."/>
            <person name="Crespi M."/>
            <person name="Mangin B."/>
            <person name="Burke J.M."/>
            <person name="Salse J."/>
            <person name="Munos S."/>
            <person name="Vincourt P."/>
            <person name="Rieseberg L.H."/>
            <person name="Langlade N.B."/>
        </authorList>
    </citation>
    <scope>NUCLEOTIDE SEQUENCE [LARGE SCALE GENOMIC DNA]</scope>
    <source>
        <strain evidence="26">cv. SF193</strain>
        <tissue evidence="24">Leaves</tissue>
    </source>
</reference>
<dbReference type="FunFam" id="3.50.4.10:FF:000002">
    <property type="entry name" value="G-type lectin S-receptor-like serine/threonine-protein kinase"/>
    <property type="match status" value="1"/>
</dbReference>
<evidence type="ECO:0000256" key="2">
    <source>
        <dbReference type="ARBA" id="ARBA00022527"/>
    </source>
</evidence>
<dbReference type="PANTHER" id="PTHR32444">
    <property type="entry name" value="BULB-TYPE LECTIN DOMAIN-CONTAINING PROTEIN"/>
    <property type="match status" value="1"/>
</dbReference>
<comment type="catalytic activity">
    <reaction evidence="16 17">
        <text>L-seryl-[protein] + ATP = O-phospho-L-seryl-[protein] + ADP + H(+)</text>
        <dbReference type="Rhea" id="RHEA:17989"/>
        <dbReference type="Rhea" id="RHEA-COMP:9863"/>
        <dbReference type="Rhea" id="RHEA-COMP:11604"/>
        <dbReference type="ChEBI" id="CHEBI:15378"/>
        <dbReference type="ChEBI" id="CHEBI:29999"/>
        <dbReference type="ChEBI" id="CHEBI:30616"/>
        <dbReference type="ChEBI" id="CHEBI:83421"/>
        <dbReference type="ChEBI" id="CHEBI:456216"/>
        <dbReference type="EC" id="2.7.11.1"/>
    </reaction>
</comment>
<evidence type="ECO:0000256" key="3">
    <source>
        <dbReference type="ARBA" id="ARBA00022553"/>
    </source>
</evidence>
<dbReference type="Pfam" id="PF08276">
    <property type="entry name" value="PAN_2"/>
    <property type="match status" value="1"/>
</dbReference>
<dbReference type="FunFam" id="1.10.510.10:FF:000060">
    <property type="entry name" value="G-type lectin S-receptor-like serine/threonine-protein kinase"/>
    <property type="match status" value="1"/>
</dbReference>
<dbReference type="Pfam" id="PF00954">
    <property type="entry name" value="S_locus_glycop"/>
    <property type="match status" value="1"/>
</dbReference>
<dbReference type="GO" id="GO:0005886">
    <property type="term" value="C:plasma membrane"/>
    <property type="evidence" value="ECO:0000318"/>
    <property type="project" value="GO_Central"/>
</dbReference>
<evidence type="ECO:0000256" key="10">
    <source>
        <dbReference type="ARBA" id="ARBA00022989"/>
    </source>
</evidence>
<keyword evidence="10 19" id="KW-1133">Transmembrane helix</keyword>
<dbReference type="CDD" id="cd01098">
    <property type="entry name" value="PAN_AP_plant"/>
    <property type="match status" value="1"/>
</dbReference>
<evidence type="ECO:0000256" key="4">
    <source>
        <dbReference type="ARBA" id="ARBA00022679"/>
    </source>
</evidence>
<evidence type="ECO:0000256" key="11">
    <source>
        <dbReference type="ARBA" id="ARBA00023136"/>
    </source>
</evidence>
<dbReference type="SMART" id="SM00108">
    <property type="entry name" value="B_lectin"/>
    <property type="match status" value="1"/>
</dbReference>
<comment type="catalytic activity">
    <reaction evidence="15 17">
        <text>L-threonyl-[protein] + ATP = O-phospho-L-threonyl-[protein] + ADP + H(+)</text>
        <dbReference type="Rhea" id="RHEA:46608"/>
        <dbReference type="Rhea" id="RHEA-COMP:11060"/>
        <dbReference type="Rhea" id="RHEA-COMP:11605"/>
        <dbReference type="ChEBI" id="CHEBI:15378"/>
        <dbReference type="ChEBI" id="CHEBI:30013"/>
        <dbReference type="ChEBI" id="CHEBI:30616"/>
        <dbReference type="ChEBI" id="CHEBI:61977"/>
        <dbReference type="ChEBI" id="CHEBI:456216"/>
        <dbReference type="EC" id="2.7.11.1"/>
    </reaction>
</comment>
<dbReference type="EC" id="2.7.11.1" evidence="17"/>
<evidence type="ECO:0000256" key="1">
    <source>
        <dbReference type="ARBA" id="ARBA00004479"/>
    </source>
</evidence>
<dbReference type="InParanoid" id="A0A251TAS0"/>
<dbReference type="InterPro" id="IPR024171">
    <property type="entry name" value="SRK-like_kinase"/>
</dbReference>
<comment type="subcellular location">
    <subcellularLocation>
        <location evidence="1">Membrane</location>
        <topology evidence="1">Single-pass type I membrane protein</topology>
    </subcellularLocation>
</comment>
<dbReference type="SUPFAM" id="SSF51110">
    <property type="entry name" value="alpha-D-mannose-specific plant lectins"/>
    <property type="match status" value="1"/>
</dbReference>
<name>A0A251TAS0_HELAN</name>
<feature type="transmembrane region" description="Helical" evidence="19">
    <location>
        <begin position="12"/>
        <end position="29"/>
    </location>
</feature>
<proteinExistence type="inferred from homology"/>
<dbReference type="InterPro" id="IPR008271">
    <property type="entry name" value="Ser/Thr_kinase_AS"/>
</dbReference>
<dbReference type="PROSITE" id="PS50927">
    <property type="entry name" value="BULB_LECTIN"/>
    <property type="match status" value="1"/>
</dbReference>
<evidence type="ECO:0000256" key="14">
    <source>
        <dbReference type="ARBA" id="ARBA00023180"/>
    </source>
</evidence>
<keyword evidence="2 17" id="KW-0723">Serine/threonine-protein kinase</keyword>
<reference evidence="25" key="2">
    <citation type="submission" date="2017-02" db="EMBL/GenBank/DDBJ databases">
        <title>Sunflower complete genome.</title>
        <authorList>
            <person name="Langlade N."/>
            <person name="Munos S."/>
        </authorList>
    </citation>
    <scope>NUCLEOTIDE SEQUENCE [LARGE SCALE GENOMIC DNA]</scope>
    <source>
        <tissue evidence="25">Leaves</tissue>
    </source>
</reference>
<feature type="domain" description="Bulb-type lectin" evidence="22">
    <location>
        <begin position="29"/>
        <end position="153"/>
    </location>
</feature>
<dbReference type="SUPFAM" id="SSF56112">
    <property type="entry name" value="Protein kinase-like (PK-like)"/>
    <property type="match status" value="1"/>
</dbReference>
<evidence type="ECO:0000256" key="5">
    <source>
        <dbReference type="ARBA" id="ARBA00022692"/>
    </source>
</evidence>
<evidence type="ECO:0000256" key="6">
    <source>
        <dbReference type="ARBA" id="ARBA00022729"/>
    </source>
</evidence>
<dbReference type="CDD" id="cd00028">
    <property type="entry name" value="B_lectin"/>
    <property type="match status" value="1"/>
</dbReference>
<dbReference type="InterPro" id="IPR000719">
    <property type="entry name" value="Prot_kinase_dom"/>
</dbReference>
<dbReference type="PROSITE" id="PS50011">
    <property type="entry name" value="PROTEIN_KINASE_DOM"/>
    <property type="match status" value="1"/>
</dbReference>
<dbReference type="InterPro" id="IPR000742">
    <property type="entry name" value="EGF"/>
</dbReference>
<dbReference type="Proteomes" id="UP000215914">
    <property type="component" value="Chromosome 11"/>
</dbReference>
<dbReference type="InterPro" id="IPR011009">
    <property type="entry name" value="Kinase-like_dom_sf"/>
</dbReference>
<keyword evidence="12" id="KW-1015">Disulfide bond</keyword>
<evidence type="ECO:0000259" key="21">
    <source>
        <dbReference type="PROSITE" id="PS50026"/>
    </source>
</evidence>
<feature type="transmembrane region" description="Helical" evidence="19">
    <location>
        <begin position="447"/>
        <end position="466"/>
    </location>
</feature>
<evidence type="ECO:0000256" key="15">
    <source>
        <dbReference type="ARBA" id="ARBA00047899"/>
    </source>
</evidence>
<feature type="domain" description="Apple" evidence="23">
    <location>
        <begin position="345"/>
        <end position="426"/>
    </location>
</feature>
<dbReference type="InterPro" id="IPR036426">
    <property type="entry name" value="Bulb-type_lectin_dom_sf"/>
</dbReference>
<keyword evidence="9 17" id="KW-0067">ATP-binding</keyword>
<keyword evidence="14" id="KW-0325">Glycoprotein</keyword>
<comment type="similarity">
    <text evidence="17">Belongs to the protein kinase superfamily. Ser/Thr protein kinase family.</text>
</comment>
<keyword evidence="13" id="KW-0675">Receptor</keyword>
<dbReference type="PROSITE" id="PS50948">
    <property type="entry name" value="PAN"/>
    <property type="match status" value="1"/>
</dbReference>
<dbReference type="InterPro" id="IPR021820">
    <property type="entry name" value="S-locus_recpt_kinase_C"/>
</dbReference>
<keyword evidence="4 17" id="KW-0808">Transferase</keyword>
<dbReference type="EMBL" id="MNCJ02000326">
    <property type="protein sequence ID" value="KAF5781265.1"/>
    <property type="molecule type" value="Genomic_DNA"/>
</dbReference>
<evidence type="ECO:0000256" key="17">
    <source>
        <dbReference type="PIRNR" id="PIRNR000641"/>
    </source>
</evidence>
<dbReference type="EMBL" id="CM007900">
    <property type="protein sequence ID" value="OTG07742.1"/>
    <property type="molecule type" value="Genomic_DNA"/>
</dbReference>
<dbReference type="InterPro" id="IPR001480">
    <property type="entry name" value="Bulb-type_lectin_dom"/>
</dbReference>
<dbReference type="GO" id="GO:0005524">
    <property type="term" value="F:ATP binding"/>
    <property type="evidence" value="ECO:0007669"/>
    <property type="project" value="UniProtKB-KW"/>
</dbReference>
<evidence type="ECO:0000256" key="8">
    <source>
        <dbReference type="ARBA" id="ARBA00022777"/>
    </source>
</evidence>
<evidence type="ECO:0000256" key="12">
    <source>
        <dbReference type="ARBA" id="ARBA00023157"/>
    </source>
</evidence>
<keyword evidence="7 17" id="KW-0547">Nucleotide-binding</keyword>
<evidence type="ECO:0000256" key="16">
    <source>
        <dbReference type="ARBA" id="ARBA00048679"/>
    </source>
</evidence>
<keyword evidence="26" id="KW-1185">Reference proteome</keyword>
<evidence type="ECO:0000256" key="13">
    <source>
        <dbReference type="ARBA" id="ARBA00023170"/>
    </source>
</evidence>
<evidence type="ECO:0000259" key="23">
    <source>
        <dbReference type="PROSITE" id="PS50948"/>
    </source>
</evidence>
<dbReference type="CDD" id="cd14066">
    <property type="entry name" value="STKc_IRAK"/>
    <property type="match status" value="1"/>
</dbReference>
<dbReference type="AlphaFoldDB" id="A0A251TAS0"/>
<keyword evidence="3" id="KW-0597">Phosphoprotein</keyword>
<dbReference type="GO" id="GO:0004674">
    <property type="term" value="F:protein serine/threonine kinase activity"/>
    <property type="evidence" value="ECO:0000318"/>
    <property type="project" value="GO_Central"/>
</dbReference>
<evidence type="ECO:0000256" key="7">
    <source>
        <dbReference type="ARBA" id="ARBA00022741"/>
    </source>
</evidence>
<dbReference type="Gene3D" id="2.90.10.10">
    <property type="entry name" value="Bulb-type lectin domain"/>
    <property type="match status" value="1"/>
</dbReference>
<dbReference type="Gene3D" id="3.30.200.20">
    <property type="entry name" value="Phosphorylase Kinase, domain 1"/>
    <property type="match status" value="1"/>
</dbReference>
<evidence type="ECO:0000313" key="25">
    <source>
        <dbReference type="EMBL" id="OTG07742.1"/>
    </source>
</evidence>
<dbReference type="OrthoDB" id="785331at2759"/>
<evidence type="ECO:0000313" key="26">
    <source>
        <dbReference type="Proteomes" id="UP000215914"/>
    </source>
</evidence>
<evidence type="ECO:0000259" key="22">
    <source>
        <dbReference type="PROSITE" id="PS50927"/>
    </source>
</evidence>
<evidence type="ECO:0000313" key="24">
    <source>
        <dbReference type="EMBL" id="KAF5781265.1"/>
    </source>
</evidence>
<dbReference type="OMA" id="WTTEIST"/>
<protein>
    <recommendedName>
        <fullName evidence="17">Receptor-like serine/threonine-protein kinase</fullName>
        <ecNumber evidence="17">2.7.11.1</ecNumber>
    </recommendedName>
</protein>
<dbReference type="Pfam" id="PF01453">
    <property type="entry name" value="B_lectin"/>
    <property type="match status" value="1"/>
</dbReference>
<dbReference type="Gene3D" id="1.10.510.10">
    <property type="entry name" value="Transferase(Phosphotransferase) domain 1"/>
    <property type="match status" value="1"/>
</dbReference>
<evidence type="ECO:0000256" key="19">
    <source>
        <dbReference type="SAM" id="Phobius"/>
    </source>
</evidence>
<dbReference type="Gramene" id="mRNA:HanXRQr2_Chr11g0481481">
    <property type="protein sequence ID" value="mRNA:HanXRQr2_Chr11g0481481"/>
    <property type="gene ID" value="HanXRQr2_Chr11g0481481"/>
</dbReference>
<dbReference type="PIRSF" id="PIRSF000641">
    <property type="entry name" value="SRK"/>
    <property type="match status" value="1"/>
</dbReference>
<keyword evidence="5 19" id="KW-0812">Transmembrane</keyword>
<reference evidence="24" key="3">
    <citation type="submission" date="2020-06" db="EMBL/GenBank/DDBJ databases">
        <title>Helianthus annuus Genome sequencing and assembly Release 2.</title>
        <authorList>
            <person name="Gouzy J."/>
            <person name="Langlade N."/>
            <person name="Munos S."/>
        </authorList>
    </citation>
    <scope>NUCLEOTIDE SEQUENCE</scope>
    <source>
        <tissue evidence="24">Leaves</tissue>
    </source>
</reference>
<comment type="caution">
    <text evidence="18">Lacks conserved residue(s) required for the propagation of feature annotation.</text>
</comment>
<dbReference type="PANTHER" id="PTHR32444:SF98">
    <property type="entry name" value="RECEPTOR-LIKE SERINE_THREONINE-PROTEIN KINASE"/>
    <property type="match status" value="1"/>
</dbReference>
<dbReference type="PROSITE" id="PS50026">
    <property type="entry name" value="EGF_3"/>
    <property type="match status" value="1"/>
</dbReference>
<dbReference type="Pfam" id="PF11883">
    <property type="entry name" value="DUF3403"/>
    <property type="match status" value="1"/>
</dbReference>
<dbReference type="Gene3D" id="3.50.4.10">
    <property type="entry name" value="Hepatocyte Growth Factor"/>
    <property type="match status" value="1"/>
</dbReference>
<keyword evidence="11 19" id="KW-0472">Membrane</keyword>
<evidence type="ECO:0000256" key="18">
    <source>
        <dbReference type="PROSITE-ProRule" id="PRU00076"/>
    </source>
</evidence>
<keyword evidence="18" id="KW-0245">EGF-like domain</keyword>
<dbReference type="FunFam" id="3.30.200.20:FF:000195">
    <property type="entry name" value="G-type lectin S-receptor-like serine/threonine-protein kinase"/>
    <property type="match status" value="1"/>
</dbReference>
<dbReference type="SMART" id="SM00220">
    <property type="entry name" value="S_TKc"/>
    <property type="match status" value="1"/>
</dbReference>
<sequence length="831" mass="93353">MAERRVTKTKLIFGFQVILYASIICTYAADTLSANQTIKYNETIVSPQETFELGFFSPGNSKNHYVGIWYKKRSYRTVVWVANRNTPLTHTSGELTLTLRGVLIIRDATMGNITWSSANSSNTSVTNPTAQLLDTGNFIVYDGLNQENPIWQSFDFLSDTLLPGMKYGVDFVTGFERRYTSWKSDDDPAFGEFSYGIDIRGYPQAILMDGPNVKFRGGPWNGLRYTGYPNLRPNPIYNYTFVLNKRETYFRYDLINTSVLMRVVLFPNGTIQRLLWADDNQVWKIYLGPLGDQCDLYAVCGPFGSCNIETSPVCECLKGFEPKSPEQWRAAESSQGCKRTIPLDCGPGEGFNQYSNLKLPDTRSSWYNQTMTLGECEKKCKSDCSCTAYTNLNISGAGSGCLLWFGDLMDIRTYSKNGDTLYIRMPPSELDLIANGTSSSVGIRVRVMVPIASVVLVILVSIYLLFYRFKRKKQHQQGTHTNMIEHDPENRNGDEDLELPLFSMFTLLKATNNFSMYNKLGEGGFGPVYKGVLEDGHEIAVKRLAKTSTQGLYEFKNEVISISKLQHRNLVKLLGCCIDGSEKILIYEYMPNKGLDSFIFDKSQSKLLEWPTRYQIINGIARGLLYLHQDSRLRIVHRDLKVSNILLDMDMNPKISDFGTARTFGEKQLEANTNRVVGTYGYMAPEYAGDGIFSTKSDVYSFGVVVLEIVSGEKNRGFIHKKHCNNLIGHTWGLHNEGKSLQLVDKCLGDSINASQVIRLIHVGLLCVQRHPEDRPTMTSVILMLGSEGPLPSPKEPGFYIGENMQDTPQSSSSYGISSNNGVSITMLDGR</sequence>
<evidence type="ECO:0000259" key="20">
    <source>
        <dbReference type="PROSITE" id="PS50011"/>
    </source>
</evidence>
<dbReference type="InterPro" id="IPR000858">
    <property type="entry name" value="S_locus_glycoprot_dom"/>
</dbReference>
<keyword evidence="6" id="KW-0732">Signal</keyword>
<dbReference type="GO" id="GO:0048544">
    <property type="term" value="P:recognition of pollen"/>
    <property type="evidence" value="ECO:0007669"/>
    <property type="project" value="InterPro"/>
</dbReference>
<feature type="domain" description="Protein kinase" evidence="20">
    <location>
        <begin position="514"/>
        <end position="799"/>
    </location>
</feature>
<dbReference type="PROSITE" id="PS00108">
    <property type="entry name" value="PROTEIN_KINASE_ST"/>
    <property type="match status" value="1"/>
</dbReference>
<accession>A0A251TAS0</accession>
<dbReference type="Pfam" id="PF07714">
    <property type="entry name" value="PK_Tyr_Ser-Thr"/>
    <property type="match status" value="1"/>
</dbReference>
<feature type="domain" description="EGF-like" evidence="21">
    <location>
        <begin position="290"/>
        <end position="326"/>
    </location>
</feature>
<keyword evidence="8 17" id="KW-0418">Kinase</keyword>
<gene>
    <name evidence="25" type="ORF">HannXRQ_Chr11g0333901</name>
    <name evidence="24" type="ORF">HanXRQr2_Chr11g0481481</name>
</gene>
<dbReference type="InterPro" id="IPR001245">
    <property type="entry name" value="Ser-Thr/Tyr_kinase_cat_dom"/>
</dbReference>
<evidence type="ECO:0000256" key="9">
    <source>
        <dbReference type="ARBA" id="ARBA00022840"/>
    </source>
</evidence>
<dbReference type="GO" id="GO:0007165">
    <property type="term" value="P:signal transduction"/>
    <property type="evidence" value="ECO:0000318"/>
    <property type="project" value="GO_Central"/>
</dbReference>
<dbReference type="SMART" id="SM00473">
    <property type="entry name" value="PAN_AP"/>
    <property type="match status" value="1"/>
</dbReference>
<dbReference type="FunFam" id="2.90.10.10:FF:000001">
    <property type="entry name" value="G-type lectin S-receptor-like serine/threonine-protein kinase"/>
    <property type="match status" value="1"/>
</dbReference>